<dbReference type="GO" id="GO:0005737">
    <property type="term" value="C:cytoplasm"/>
    <property type="evidence" value="ECO:0007669"/>
    <property type="project" value="TreeGrafter"/>
</dbReference>
<keyword evidence="1 4" id="KW-0808">Transferase</keyword>
<proteinExistence type="predicted"/>
<dbReference type="PANTHER" id="PTHR43626">
    <property type="entry name" value="ACYL-COA N-ACYLTRANSFERASE"/>
    <property type="match status" value="1"/>
</dbReference>
<sequence length="133" mass="14875">MITYTSDLSTVTAEHLTGFFVGWPNAPRPETLLRLLQGSYRVVLALEGERVVGFANAVSDGVLSAYVPLLEVLPEYQGRGVGSQIVRRLARDLSHLYMVDVLCDEDVVPFYERLGLRRATGVMLRNYERQSGE</sequence>
<dbReference type="InterPro" id="IPR045039">
    <property type="entry name" value="NSI-like"/>
</dbReference>
<dbReference type="AlphaFoldDB" id="A0A318S810"/>
<gene>
    <name evidence="4" type="ORF">DES52_104281</name>
</gene>
<dbReference type="RefSeq" id="WP_245900783.1">
    <property type="nucleotide sequence ID" value="NZ_QJSX01000004.1"/>
</dbReference>
<dbReference type="Gene3D" id="3.40.630.30">
    <property type="match status" value="1"/>
</dbReference>
<dbReference type="Proteomes" id="UP000248326">
    <property type="component" value="Unassembled WGS sequence"/>
</dbReference>
<dbReference type="PROSITE" id="PS51186">
    <property type="entry name" value="GNAT"/>
    <property type="match status" value="1"/>
</dbReference>
<evidence type="ECO:0000313" key="4">
    <source>
        <dbReference type="EMBL" id="PYE55007.1"/>
    </source>
</evidence>
<dbReference type="Pfam" id="PF00583">
    <property type="entry name" value="Acetyltransf_1"/>
    <property type="match status" value="1"/>
</dbReference>
<comment type="caution">
    <text evidence="4">The sequence shown here is derived from an EMBL/GenBank/DDBJ whole genome shotgun (WGS) entry which is preliminary data.</text>
</comment>
<evidence type="ECO:0000256" key="2">
    <source>
        <dbReference type="ARBA" id="ARBA00023315"/>
    </source>
</evidence>
<organism evidence="4 5">
    <name type="scientific">Deinococcus yavapaiensis KR-236</name>
    <dbReference type="NCBI Taxonomy" id="694435"/>
    <lineage>
        <taxon>Bacteria</taxon>
        <taxon>Thermotogati</taxon>
        <taxon>Deinococcota</taxon>
        <taxon>Deinococci</taxon>
        <taxon>Deinococcales</taxon>
        <taxon>Deinococcaceae</taxon>
        <taxon>Deinococcus</taxon>
    </lineage>
</organism>
<dbReference type="InterPro" id="IPR000182">
    <property type="entry name" value="GNAT_dom"/>
</dbReference>
<keyword evidence="2" id="KW-0012">Acyltransferase</keyword>
<reference evidence="4 5" key="1">
    <citation type="submission" date="2018-06" db="EMBL/GenBank/DDBJ databases">
        <title>Genomic Encyclopedia of Type Strains, Phase IV (KMG-IV): sequencing the most valuable type-strain genomes for metagenomic binning, comparative biology and taxonomic classification.</title>
        <authorList>
            <person name="Goeker M."/>
        </authorList>
    </citation>
    <scope>NUCLEOTIDE SEQUENCE [LARGE SCALE GENOMIC DNA]</scope>
    <source>
        <strain evidence="4 5">DSM 18048</strain>
    </source>
</reference>
<keyword evidence="5" id="KW-1185">Reference proteome</keyword>
<evidence type="ECO:0000259" key="3">
    <source>
        <dbReference type="PROSITE" id="PS51186"/>
    </source>
</evidence>
<dbReference type="GO" id="GO:0008080">
    <property type="term" value="F:N-acetyltransferase activity"/>
    <property type="evidence" value="ECO:0007669"/>
    <property type="project" value="InterPro"/>
</dbReference>
<dbReference type="InterPro" id="IPR016181">
    <property type="entry name" value="Acyl_CoA_acyltransferase"/>
</dbReference>
<evidence type="ECO:0000313" key="5">
    <source>
        <dbReference type="Proteomes" id="UP000248326"/>
    </source>
</evidence>
<protein>
    <submittedName>
        <fullName evidence="4">Acetyltransferase (GNAT) family protein</fullName>
    </submittedName>
</protein>
<dbReference type="PANTHER" id="PTHR43626:SF4">
    <property type="entry name" value="GCN5-RELATED N-ACETYLTRANSFERASE 2, CHLOROPLASTIC"/>
    <property type="match status" value="1"/>
</dbReference>
<accession>A0A318S810</accession>
<dbReference type="CDD" id="cd04301">
    <property type="entry name" value="NAT_SF"/>
    <property type="match status" value="1"/>
</dbReference>
<dbReference type="EMBL" id="QJSX01000004">
    <property type="protein sequence ID" value="PYE55007.1"/>
    <property type="molecule type" value="Genomic_DNA"/>
</dbReference>
<evidence type="ECO:0000256" key="1">
    <source>
        <dbReference type="ARBA" id="ARBA00022679"/>
    </source>
</evidence>
<name>A0A318S810_9DEIO</name>
<feature type="domain" description="N-acetyltransferase" evidence="3">
    <location>
        <begin position="6"/>
        <end position="133"/>
    </location>
</feature>
<dbReference type="SUPFAM" id="SSF55729">
    <property type="entry name" value="Acyl-CoA N-acyltransferases (Nat)"/>
    <property type="match status" value="1"/>
</dbReference>